<keyword evidence="2" id="KW-1185">Reference proteome</keyword>
<evidence type="ECO:0000313" key="1">
    <source>
        <dbReference type="EMBL" id="MBT0666432.1"/>
    </source>
</evidence>
<dbReference type="AlphaFoldDB" id="A0AAW4LA61"/>
<protein>
    <submittedName>
        <fullName evidence="1">Uncharacterized protein</fullName>
    </submittedName>
</protein>
<comment type="caution">
    <text evidence="1">The sequence shown here is derived from an EMBL/GenBank/DDBJ whole genome shotgun (WGS) entry which is preliminary data.</text>
</comment>
<dbReference type="EMBL" id="JAHCVJ010000012">
    <property type="protein sequence ID" value="MBT0666432.1"/>
    <property type="molecule type" value="Genomic_DNA"/>
</dbReference>
<accession>A0AAW4LA61</accession>
<name>A0AAW4LA61_9BACT</name>
<dbReference type="RefSeq" id="WP_214173206.1">
    <property type="nucleotide sequence ID" value="NZ_JAHCVJ010000012.1"/>
</dbReference>
<reference evidence="1 2" key="1">
    <citation type="submission" date="2021-05" db="EMBL/GenBank/DDBJ databases">
        <title>The draft genome of Geobacter pelophilus DSM 12255.</title>
        <authorList>
            <person name="Xu Z."/>
            <person name="Masuda Y."/>
            <person name="Itoh H."/>
            <person name="Senoo K."/>
        </authorList>
    </citation>
    <scope>NUCLEOTIDE SEQUENCE [LARGE SCALE GENOMIC DNA]</scope>
    <source>
        <strain evidence="1 2">DSM 12255</strain>
    </source>
</reference>
<gene>
    <name evidence="1" type="ORF">KI809_19155</name>
</gene>
<organism evidence="1 2">
    <name type="scientific">Geoanaerobacter pelophilus</name>
    <dbReference type="NCBI Taxonomy" id="60036"/>
    <lineage>
        <taxon>Bacteria</taxon>
        <taxon>Pseudomonadati</taxon>
        <taxon>Thermodesulfobacteriota</taxon>
        <taxon>Desulfuromonadia</taxon>
        <taxon>Geobacterales</taxon>
        <taxon>Geobacteraceae</taxon>
        <taxon>Geoanaerobacter</taxon>
    </lineage>
</organism>
<proteinExistence type="predicted"/>
<dbReference type="Proteomes" id="UP000811899">
    <property type="component" value="Unassembled WGS sequence"/>
</dbReference>
<sequence length="161" mass="18983">MPDDESYDIYLSFEEVIDTVHVKKWNEELNLSRKLLKLLYDLGRLYGDQICDVESMETTALLIKSERFIKMALARLTKTDRQRLIDTAEYNKWESYAYTRTYNLSKPPRTNDLVAEIETLFGFTLSKQQIKRVNIIRKRAINNKSYAKKKGTAENSTERKE</sequence>
<evidence type="ECO:0000313" key="2">
    <source>
        <dbReference type="Proteomes" id="UP000811899"/>
    </source>
</evidence>